<dbReference type="GO" id="GO:0003712">
    <property type="term" value="F:transcription coregulator activity"/>
    <property type="evidence" value="ECO:0007669"/>
    <property type="project" value="TreeGrafter"/>
</dbReference>
<feature type="compositionally biased region" description="Acidic residues" evidence="7">
    <location>
        <begin position="445"/>
        <end position="461"/>
    </location>
</feature>
<accession>A0A8B6GTZ2</accession>
<dbReference type="GO" id="GO:0005634">
    <property type="term" value="C:nucleus"/>
    <property type="evidence" value="ECO:0007669"/>
    <property type="project" value="UniProtKB-SubCell"/>
</dbReference>
<feature type="compositionally biased region" description="Basic and acidic residues" evidence="7">
    <location>
        <begin position="377"/>
        <end position="390"/>
    </location>
</feature>
<evidence type="ECO:0000256" key="2">
    <source>
        <dbReference type="ARBA" id="ARBA00010812"/>
    </source>
</evidence>
<feature type="compositionally biased region" description="Basic residues" evidence="7">
    <location>
        <begin position="525"/>
        <end position="535"/>
    </location>
</feature>
<feature type="compositionally biased region" description="Polar residues" evidence="7">
    <location>
        <begin position="841"/>
        <end position="851"/>
    </location>
</feature>
<comment type="subcellular location">
    <subcellularLocation>
        <location evidence="1">Nucleus</location>
    </subcellularLocation>
</comment>
<feature type="compositionally biased region" description="Acidic residues" evidence="7">
    <location>
        <begin position="693"/>
        <end position="702"/>
    </location>
</feature>
<keyword evidence="4" id="KW-0238">DNA-binding</keyword>
<dbReference type="AlphaFoldDB" id="A0A8B6GTZ2"/>
<keyword evidence="5" id="KW-0804">Transcription</keyword>
<feature type="compositionally biased region" description="Basic residues" evidence="7">
    <location>
        <begin position="505"/>
        <end position="515"/>
    </location>
</feature>
<evidence type="ECO:0000313" key="8">
    <source>
        <dbReference type="EMBL" id="VDI68604.1"/>
    </source>
</evidence>
<feature type="region of interest" description="Disordered" evidence="7">
    <location>
        <begin position="771"/>
        <end position="867"/>
    </location>
</feature>
<comment type="similarity">
    <text evidence="2">Belongs to the HMGA family.</text>
</comment>
<feature type="region of interest" description="Disordered" evidence="7">
    <location>
        <begin position="406"/>
        <end position="665"/>
    </location>
</feature>
<feature type="compositionally biased region" description="Basic and acidic residues" evidence="7">
    <location>
        <begin position="170"/>
        <end position="184"/>
    </location>
</feature>
<feature type="compositionally biased region" description="Acidic residues" evidence="7">
    <location>
        <begin position="552"/>
        <end position="561"/>
    </location>
</feature>
<feature type="compositionally biased region" description="Acidic residues" evidence="7">
    <location>
        <begin position="282"/>
        <end position="297"/>
    </location>
</feature>
<keyword evidence="3" id="KW-0805">Transcription regulation</keyword>
<evidence type="ECO:0000256" key="7">
    <source>
        <dbReference type="SAM" id="MobiDB-lite"/>
    </source>
</evidence>
<gene>
    <name evidence="8" type="ORF">MGAL_10B000210</name>
</gene>
<dbReference type="InterPro" id="IPR017956">
    <property type="entry name" value="AT_hook_DNA-bd_motif"/>
</dbReference>
<feature type="region of interest" description="Disordered" evidence="7">
    <location>
        <begin position="744"/>
        <end position="763"/>
    </location>
</feature>
<evidence type="ECO:0000256" key="4">
    <source>
        <dbReference type="ARBA" id="ARBA00023125"/>
    </source>
</evidence>
<sequence>MEVTNCQDEKEESDNDTNLISEPDPVIGIEELPDDEDNDVISVTETPKPFLEGSTDSELPDPMLQEPTSTGRGRPRKSDTPKKLDDVQQSDSERKTDFMLVTPSLKRGRGRPPNPFKLPKPDGPKQRGRPRIHPPKIPSGRGRGRPRIHPPSPQSEGRRFSRPFNMTKSLEVRLVKCTVRDSLKKKGRPPGSKNKKKVKSLKDVIKRPRGRPPKSDSSVKVTSKETKSQCISKESYSKFTSKESMSYQDFVKQVNEELSAINGTSVEEDITENNDTTTEMEYSNDERDDSYSDDEWTDGNMFHELQEDQSPSPKCRAGRPPGAKNKPKDEKLLSQKKKNQGRGRPKKEKRGRGRPPKSLQISKEESPTVKKPGRPKSLGENDESKTRLCKGDVSYTEAVEDIIVEISDSENEYMSEEEEQPVKRGRGRPPKQATSYTDDVHDIEEQSDSEYEYMSEEEEDEQPVKKGRGRPRKIINGVGEVQSTKKSPGRPSKFTYRKEEVHSVGKGRGRGRPRKNANEEYPVHGVKKSPGRPRKNPYEKQDVSYTESVGDIFEEQSDSENEYISVEEHEQSVKKGRGRPKKISDLKQDSQPLKRGRGRPPKSDHDDQNIHPLKRGPGRPPKSTTSPGKRKRGRPSLSESKKLRLSIPGVTTPRKKENKKENEDLVIGRRSKTHINYAALAEGLDIEDKEEDLISSEDDTDNDNFVHKPNSEYDIGSGDMSYTHSEDSDLNENLSGKEEKFTKIINEKKGPGRPKKTDIIRPKIALNSNINLNFSEKRGRGRPKISERKGPGRPKKIASFISDDSQEESSASKEVSKRGRGRPKKVNNSIDLTSEDDFEQCKQSPSKSNIDQHGAIKRGPGRPKKVAPTLDMTCDEEDGTGISGITIEGWEGFAGGIHQSKECPIDILCNGSLPTEEQDDIAKCPPDSTEVPNIDSTDVNEINTSRQPVSYIDDVTIIDSNNLQLEPSPKPEENSIQNKLENIAKQINSKTTECTKLLSNVDSLTQNMIIQPLTINSTSQLVAITDSQPICNNNSAPQVVMINSTPHLLVNSTPQIATSSSVPHMEIQESSSSSVVTEAVVPQEKVISETIAQSSELGQVSSLYLDVSIS</sequence>
<dbReference type="GO" id="GO:0010557">
    <property type="term" value="P:positive regulation of macromolecule biosynthetic process"/>
    <property type="evidence" value="ECO:0007669"/>
    <property type="project" value="UniProtKB-ARBA"/>
</dbReference>
<feature type="compositionally biased region" description="Basic residues" evidence="7">
    <location>
        <begin position="855"/>
        <end position="865"/>
    </location>
</feature>
<feature type="region of interest" description="Disordered" evidence="7">
    <location>
        <begin position="693"/>
        <end position="739"/>
    </location>
</feature>
<feature type="compositionally biased region" description="Acidic residues" evidence="7">
    <location>
        <begin position="406"/>
        <end position="419"/>
    </location>
</feature>
<feature type="compositionally biased region" description="Basic and acidic residues" evidence="7">
    <location>
        <begin position="76"/>
        <end position="97"/>
    </location>
</feature>
<evidence type="ECO:0000256" key="1">
    <source>
        <dbReference type="ARBA" id="ARBA00004123"/>
    </source>
</evidence>
<evidence type="ECO:0000313" key="9">
    <source>
        <dbReference type="Proteomes" id="UP000596742"/>
    </source>
</evidence>
<feature type="compositionally biased region" description="Basic and acidic residues" evidence="7">
    <location>
        <begin position="744"/>
        <end position="761"/>
    </location>
</feature>
<dbReference type="EMBL" id="UYJE01008928">
    <property type="protein sequence ID" value="VDI68604.1"/>
    <property type="molecule type" value="Genomic_DNA"/>
</dbReference>
<proteinExistence type="inferred from homology"/>
<organism evidence="8 9">
    <name type="scientific">Mytilus galloprovincialis</name>
    <name type="common">Mediterranean mussel</name>
    <dbReference type="NCBI Taxonomy" id="29158"/>
    <lineage>
        <taxon>Eukaryota</taxon>
        <taxon>Metazoa</taxon>
        <taxon>Spiralia</taxon>
        <taxon>Lophotrochozoa</taxon>
        <taxon>Mollusca</taxon>
        <taxon>Bivalvia</taxon>
        <taxon>Autobranchia</taxon>
        <taxon>Pteriomorphia</taxon>
        <taxon>Mytilida</taxon>
        <taxon>Mytiloidea</taxon>
        <taxon>Mytilidae</taxon>
        <taxon>Mytilinae</taxon>
        <taxon>Mytilus</taxon>
    </lineage>
</organism>
<name>A0A8B6GTZ2_MYTGA</name>
<dbReference type="GO" id="GO:0003677">
    <property type="term" value="F:DNA binding"/>
    <property type="evidence" value="ECO:0007669"/>
    <property type="project" value="UniProtKB-KW"/>
</dbReference>
<dbReference type="PRINTS" id="PR00929">
    <property type="entry name" value="ATHOOK"/>
</dbReference>
<feature type="region of interest" description="Disordered" evidence="7">
    <location>
        <begin position="1"/>
        <end position="244"/>
    </location>
</feature>
<feature type="compositionally biased region" description="Basic and acidic residues" evidence="7">
    <location>
        <begin position="654"/>
        <end position="665"/>
    </location>
</feature>
<dbReference type="Proteomes" id="UP000596742">
    <property type="component" value="Unassembled WGS sequence"/>
</dbReference>
<feature type="region of interest" description="Disordered" evidence="7">
    <location>
        <begin position="260"/>
        <end position="394"/>
    </location>
</feature>
<dbReference type="SMART" id="SM00384">
    <property type="entry name" value="AT_hook"/>
    <property type="match status" value="21"/>
</dbReference>
<feature type="compositionally biased region" description="Polar residues" evidence="7">
    <location>
        <begin position="229"/>
        <end position="244"/>
    </location>
</feature>
<comment type="caution">
    <text evidence="8">The sequence shown here is derived from an EMBL/GenBank/DDBJ whole genome shotgun (WGS) entry which is preliminary data.</text>
</comment>
<evidence type="ECO:0000256" key="6">
    <source>
        <dbReference type="ARBA" id="ARBA00023242"/>
    </source>
</evidence>
<keyword evidence="6" id="KW-0539">Nucleus</keyword>
<keyword evidence="9" id="KW-1185">Reference proteome</keyword>
<reference evidence="8" key="1">
    <citation type="submission" date="2018-11" db="EMBL/GenBank/DDBJ databases">
        <authorList>
            <person name="Alioto T."/>
            <person name="Alioto T."/>
        </authorList>
    </citation>
    <scope>NUCLEOTIDE SEQUENCE</scope>
</reference>
<dbReference type="GO" id="GO:0006355">
    <property type="term" value="P:regulation of DNA-templated transcription"/>
    <property type="evidence" value="ECO:0007669"/>
    <property type="project" value="TreeGrafter"/>
</dbReference>
<evidence type="ECO:0000256" key="3">
    <source>
        <dbReference type="ARBA" id="ARBA00023015"/>
    </source>
</evidence>
<dbReference type="PANTHER" id="PTHR23341:SF2">
    <property type="entry name" value="HIGH MOBILITY GROUP PROTEIN HMG-12"/>
    <property type="match status" value="1"/>
</dbReference>
<protein>
    <submittedName>
        <fullName evidence="8">Uncharacterized protein</fullName>
    </submittedName>
</protein>
<dbReference type="OrthoDB" id="6113106at2759"/>
<dbReference type="PANTHER" id="PTHR23341">
    <property type="entry name" value="HIGH MOBILITY GROUP PROTEINS HMG-A AND C"/>
    <property type="match status" value="1"/>
</dbReference>
<feature type="compositionally biased region" description="Basic residues" evidence="7">
    <location>
        <begin position="185"/>
        <end position="199"/>
    </location>
</feature>
<evidence type="ECO:0000256" key="5">
    <source>
        <dbReference type="ARBA" id="ARBA00023163"/>
    </source>
</evidence>
<feature type="compositionally biased region" description="Basic residues" evidence="7">
    <location>
        <begin position="334"/>
        <end position="355"/>
    </location>
</feature>